<evidence type="ECO:0000256" key="3">
    <source>
        <dbReference type="ARBA" id="ARBA00022603"/>
    </source>
</evidence>
<dbReference type="InterPro" id="IPR007848">
    <property type="entry name" value="Small_mtfrase_dom"/>
</dbReference>
<evidence type="ECO:0000256" key="2">
    <source>
        <dbReference type="ARBA" id="ARBA00022552"/>
    </source>
</evidence>
<keyword evidence="4" id="KW-0808">Transferase</keyword>
<dbReference type="InterPro" id="IPR002052">
    <property type="entry name" value="DNA_methylase_N6_adenine_CS"/>
</dbReference>
<organism evidence="7 8">
    <name type="scientific">Psychrosphaera algicola</name>
    <dbReference type="NCBI Taxonomy" id="3023714"/>
    <lineage>
        <taxon>Bacteria</taxon>
        <taxon>Pseudomonadati</taxon>
        <taxon>Pseudomonadota</taxon>
        <taxon>Gammaproteobacteria</taxon>
        <taxon>Alteromonadales</taxon>
        <taxon>Pseudoalteromonadaceae</taxon>
        <taxon>Psychrosphaera</taxon>
    </lineage>
</organism>
<accession>A0ABT5FCU1</accession>
<evidence type="ECO:0000256" key="1">
    <source>
        <dbReference type="ARBA" id="ARBA00022490"/>
    </source>
</evidence>
<keyword evidence="1" id="KW-0963">Cytoplasm</keyword>
<reference evidence="7 8" key="1">
    <citation type="submission" date="2023-01" db="EMBL/GenBank/DDBJ databases">
        <title>Psychrosphaera sp. nov., isolated from marine algae.</title>
        <authorList>
            <person name="Bayburt H."/>
            <person name="Choi B.J."/>
            <person name="Kim J.M."/>
            <person name="Choi D.G."/>
            <person name="Jeon C.O."/>
        </authorList>
    </citation>
    <scope>NUCLEOTIDE SEQUENCE [LARGE SCALE GENOMIC DNA]</scope>
    <source>
        <strain evidence="7 8">G1-22</strain>
    </source>
</reference>
<dbReference type="InterPro" id="IPR046977">
    <property type="entry name" value="RsmC/RlmG"/>
</dbReference>
<dbReference type="PANTHER" id="PTHR47816:SF4">
    <property type="entry name" value="RIBOSOMAL RNA SMALL SUBUNIT METHYLTRANSFERASE C"/>
    <property type="match status" value="1"/>
</dbReference>
<feature type="domain" description="Methyltransferase small" evidence="6">
    <location>
        <begin position="21"/>
        <end position="187"/>
    </location>
</feature>
<name>A0ABT5FCU1_9GAMM</name>
<gene>
    <name evidence="7" type="ORF">PN838_11860</name>
</gene>
<dbReference type="Pfam" id="PF05175">
    <property type="entry name" value="MTS"/>
    <property type="match status" value="1"/>
</dbReference>
<sequence length="194" mass="21433">MEQWYSSTTLDIEVTGETISLTLFSLPGTFSANRLDDGTELLLKTITSVTGKGLDFGCGCGVISAAVGKRFDTPMTAVDVDALAIASSNKTFEYNNIKAKALASNGLSQLIAKADKFDFIVTNPPFHTGIDTDYNITEQFIQHSKKVLQPKYDFWMVANAFLPYPDVFKHYLKPVDVKSKNKRFNIYHAGTSIN</sequence>
<dbReference type="PROSITE" id="PS00092">
    <property type="entry name" value="N6_MTASE"/>
    <property type="match status" value="1"/>
</dbReference>
<keyword evidence="2" id="KW-0698">rRNA processing</keyword>
<dbReference type="Gene3D" id="3.40.50.150">
    <property type="entry name" value="Vaccinia Virus protein VP39"/>
    <property type="match status" value="1"/>
</dbReference>
<dbReference type="EMBL" id="JAQOMS010000002">
    <property type="protein sequence ID" value="MDC2889347.1"/>
    <property type="molecule type" value="Genomic_DNA"/>
</dbReference>
<proteinExistence type="predicted"/>
<dbReference type="Proteomes" id="UP001528411">
    <property type="component" value="Unassembled WGS sequence"/>
</dbReference>
<keyword evidence="5" id="KW-0949">S-adenosyl-L-methionine</keyword>
<dbReference type="SUPFAM" id="SSF53335">
    <property type="entry name" value="S-adenosyl-L-methionine-dependent methyltransferases"/>
    <property type="match status" value="1"/>
</dbReference>
<dbReference type="RefSeq" id="WP_272182580.1">
    <property type="nucleotide sequence ID" value="NZ_JAQOMS010000002.1"/>
</dbReference>
<keyword evidence="8" id="KW-1185">Reference proteome</keyword>
<evidence type="ECO:0000256" key="4">
    <source>
        <dbReference type="ARBA" id="ARBA00022679"/>
    </source>
</evidence>
<dbReference type="InterPro" id="IPR029063">
    <property type="entry name" value="SAM-dependent_MTases_sf"/>
</dbReference>
<evidence type="ECO:0000313" key="7">
    <source>
        <dbReference type="EMBL" id="MDC2889347.1"/>
    </source>
</evidence>
<keyword evidence="3 7" id="KW-0489">Methyltransferase</keyword>
<evidence type="ECO:0000256" key="5">
    <source>
        <dbReference type="ARBA" id="ARBA00022691"/>
    </source>
</evidence>
<dbReference type="PANTHER" id="PTHR47816">
    <property type="entry name" value="RIBOSOMAL RNA SMALL SUBUNIT METHYLTRANSFERASE C"/>
    <property type="match status" value="1"/>
</dbReference>
<dbReference type="GO" id="GO:0008168">
    <property type="term" value="F:methyltransferase activity"/>
    <property type="evidence" value="ECO:0007669"/>
    <property type="project" value="UniProtKB-KW"/>
</dbReference>
<comment type="caution">
    <text evidence="7">The sequence shown here is derived from an EMBL/GenBank/DDBJ whole genome shotgun (WGS) entry which is preliminary data.</text>
</comment>
<dbReference type="CDD" id="cd02440">
    <property type="entry name" value="AdoMet_MTases"/>
    <property type="match status" value="1"/>
</dbReference>
<protein>
    <submittedName>
        <fullName evidence="7">Class I SAM-dependent methyltransferase</fullName>
    </submittedName>
</protein>
<evidence type="ECO:0000313" key="8">
    <source>
        <dbReference type="Proteomes" id="UP001528411"/>
    </source>
</evidence>
<dbReference type="GO" id="GO:0032259">
    <property type="term" value="P:methylation"/>
    <property type="evidence" value="ECO:0007669"/>
    <property type="project" value="UniProtKB-KW"/>
</dbReference>
<evidence type="ECO:0000259" key="6">
    <source>
        <dbReference type="Pfam" id="PF05175"/>
    </source>
</evidence>